<dbReference type="InterPro" id="IPR003423">
    <property type="entry name" value="OMP_efflux"/>
</dbReference>
<name>A0ABZ0E927_9BURK</name>
<evidence type="ECO:0000313" key="3">
    <source>
        <dbReference type="Proteomes" id="UP001302652"/>
    </source>
</evidence>
<gene>
    <name evidence="2" type="ORF">RW095_07235</name>
</gene>
<proteinExistence type="inferred from homology"/>
<reference evidence="2 3" key="1">
    <citation type="submission" date="2023-10" db="EMBL/GenBank/DDBJ databases">
        <title>Surface-active antibiotics is a multifunctional adaptation for post-fire microbes.</title>
        <authorList>
            <person name="Liu M.D."/>
            <person name="Du Y."/>
            <person name="Koupaei S.K."/>
            <person name="Kim N.R."/>
            <person name="Zhang W."/>
            <person name="Traxler M.F."/>
        </authorList>
    </citation>
    <scope>NUCLEOTIDE SEQUENCE [LARGE SCALE GENOMIC DNA]</scope>
    <source>
        <strain evidence="2 3">F3</strain>
    </source>
</reference>
<keyword evidence="3" id="KW-1185">Reference proteome</keyword>
<dbReference type="RefSeq" id="WP_317015396.1">
    <property type="nucleotide sequence ID" value="NZ_CP136511.1"/>
</dbReference>
<evidence type="ECO:0000256" key="1">
    <source>
        <dbReference type="ARBA" id="ARBA00007613"/>
    </source>
</evidence>
<dbReference type="Pfam" id="PF02321">
    <property type="entry name" value="OEP"/>
    <property type="match status" value="1"/>
</dbReference>
<dbReference type="SUPFAM" id="SSF56954">
    <property type="entry name" value="Outer membrane efflux proteins (OEP)"/>
    <property type="match status" value="1"/>
</dbReference>
<dbReference type="PANTHER" id="PTHR30203:SF24">
    <property type="entry name" value="BLR4935 PROTEIN"/>
    <property type="match status" value="1"/>
</dbReference>
<dbReference type="Proteomes" id="UP001302652">
    <property type="component" value="Chromosome 3"/>
</dbReference>
<dbReference type="Gene3D" id="1.20.1600.10">
    <property type="entry name" value="Outer membrane efflux proteins (OEP)"/>
    <property type="match status" value="1"/>
</dbReference>
<evidence type="ECO:0000313" key="2">
    <source>
        <dbReference type="EMBL" id="WOD13750.1"/>
    </source>
</evidence>
<comment type="similarity">
    <text evidence="1">Belongs to the outer membrane factor (OMF) (TC 1.B.17) family.</text>
</comment>
<dbReference type="PANTHER" id="PTHR30203">
    <property type="entry name" value="OUTER MEMBRANE CATION EFFLUX PROTEIN"/>
    <property type="match status" value="1"/>
</dbReference>
<dbReference type="EMBL" id="CP136511">
    <property type="protein sequence ID" value="WOD13750.1"/>
    <property type="molecule type" value="Genomic_DNA"/>
</dbReference>
<protein>
    <submittedName>
        <fullName evidence="2">TolC family protein</fullName>
    </submittedName>
</protein>
<dbReference type="InterPro" id="IPR010131">
    <property type="entry name" value="MdtP/NodT-like"/>
</dbReference>
<organism evidence="2 3">
    <name type="scientific">Paraburkholderia kirstenboschensis</name>
    <dbReference type="NCBI Taxonomy" id="1245436"/>
    <lineage>
        <taxon>Bacteria</taxon>
        <taxon>Pseudomonadati</taxon>
        <taxon>Pseudomonadota</taxon>
        <taxon>Betaproteobacteria</taxon>
        <taxon>Burkholderiales</taxon>
        <taxon>Burkholderiaceae</taxon>
        <taxon>Paraburkholderia</taxon>
    </lineage>
</organism>
<accession>A0ABZ0E927</accession>
<sequence>MPLPELAAHRFDPSDGLDIDEVAMLAVANNPDLKLARDDLGIARAQAYSAGLLPDPQLSVSSDYPGAVGTTRAFNYGLSIDVMAIVLRSANKQSADATVAKTDLGLLWQEWQIVAQARQLFIKTRFQQDTLPLLRQQRDLSRIRYERMAEAHRDGNLTDDTLTAALTAYSDARKQYSDAERAAQQTHHDLNALLGLAPDVQLQLTDIGETAPLDDATLDAALAKLAQRRPDLIALQAGYEAQEQKYRAAILSQFPSLSVGFVRARDTSNIYTSGFQINLSLPIFNRNQGNVAIEKATRERLRDEYQTRLNSAYADAAQLRADDAILSRQLKQTDAALPDVDLAARHAAEAFAGHNLTLGAYTDAQSAAFTKRIDVATLRESLAEQRVALQALLGSAIPDAFYSAQNFTETHAK</sequence>